<dbReference type="InterPro" id="IPR001878">
    <property type="entry name" value="Znf_CCHC"/>
</dbReference>
<dbReference type="KEGG" id="soe:110806059"/>
<organism evidence="4 5">
    <name type="scientific">Spinacia oleracea</name>
    <name type="common">Spinach</name>
    <dbReference type="NCBI Taxonomy" id="3562"/>
    <lineage>
        <taxon>Eukaryota</taxon>
        <taxon>Viridiplantae</taxon>
        <taxon>Streptophyta</taxon>
        <taxon>Embryophyta</taxon>
        <taxon>Tracheophyta</taxon>
        <taxon>Spermatophyta</taxon>
        <taxon>Magnoliopsida</taxon>
        <taxon>eudicotyledons</taxon>
        <taxon>Gunneridae</taxon>
        <taxon>Pentapetalae</taxon>
        <taxon>Caryophyllales</taxon>
        <taxon>Chenopodiaceae</taxon>
        <taxon>Chenopodioideae</taxon>
        <taxon>Anserineae</taxon>
        <taxon>Spinacia</taxon>
    </lineage>
</organism>
<sequence length="316" mass="35532">MVTKIEPTSPLYLHPSDGSNAIAVEKLVGSANFRSWQRTMEISLASKRKLGFVTGLVKRDPTDEVKQEAWDTCNSMVISWIMGNVSESIKKSIMFVNSCEQIWKQLQQRYTVTNGSRKYKLNKEIYETKQKGKLISDYYTDLKVMWEELENLNSLPPITSLTTEINAFVQALQQQQEEQKLFQFLNGVDEVFGPQRSNILMMSTLPTVEIACSILQQEESQREVLNPVAMREETDVTALFSKSTEINCTACGKAGHVKEKCWTVVGYPSWHPKGQGDQKGKAKAFSPYNTRGGRWTRGAGRNGRGGRMAAQAQGGE</sequence>
<dbReference type="GeneID" id="110806059"/>
<gene>
    <name evidence="5" type="primary">LOC110806059</name>
</gene>
<keyword evidence="1" id="KW-0862">Zinc</keyword>
<dbReference type="AlphaFoldDB" id="A0A9R0JG90"/>
<feature type="region of interest" description="Disordered" evidence="2">
    <location>
        <begin position="272"/>
        <end position="316"/>
    </location>
</feature>
<feature type="domain" description="CCHC-type" evidence="3">
    <location>
        <begin position="248"/>
        <end position="261"/>
    </location>
</feature>
<evidence type="ECO:0000313" key="4">
    <source>
        <dbReference type="Proteomes" id="UP000813463"/>
    </source>
</evidence>
<feature type="compositionally biased region" description="Low complexity" evidence="2">
    <location>
        <begin position="307"/>
        <end position="316"/>
    </location>
</feature>
<evidence type="ECO:0000313" key="5">
    <source>
        <dbReference type="RefSeq" id="XP_021867389.2"/>
    </source>
</evidence>
<feature type="compositionally biased region" description="Low complexity" evidence="2">
    <location>
        <begin position="289"/>
        <end position="299"/>
    </location>
</feature>
<keyword evidence="1" id="KW-0863">Zinc-finger</keyword>
<keyword evidence="1" id="KW-0479">Metal-binding</keyword>
<protein>
    <recommendedName>
        <fullName evidence="3">CCHC-type domain-containing protein</fullName>
    </recommendedName>
</protein>
<dbReference type="PANTHER" id="PTHR37610:SF6">
    <property type="entry name" value="GAG-POLYPEPTIDE OF LTR COPIA-TYPE-RELATED"/>
    <property type="match status" value="1"/>
</dbReference>
<evidence type="ECO:0000256" key="2">
    <source>
        <dbReference type="SAM" id="MobiDB-lite"/>
    </source>
</evidence>
<evidence type="ECO:0000259" key="3">
    <source>
        <dbReference type="PROSITE" id="PS50158"/>
    </source>
</evidence>
<proteinExistence type="predicted"/>
<dbReference type="Proteomes" id="UP000813463">
    <property type="component" value="Chromosome 3"/>
</dbReference>
<dbReference type="PANTHER" id="PTHR37610">
    <property type="entry name" value="CCHC-TYPE DOMAIN-CONTAINING PROTEIN"/>
    <property type="match status" value="1"/>
</dbReference>
<dbReference type="RefSeq" id="XP_021867389.2">
    <property type="nucleotide sequence ID" value="XM_022011697.2"/>
</dbReference>
<dbReference type="GO" id="GO:0003676">
    <property type="term" value="F:nucleic acid binding"/>
    <property type="evidence" value="ECO:0007669"/>
    <property type="project" value="InterPro"/>
</dbReference>
<reference evidence="4" key="1">
    <citation type="journal article" date="2021" name="Nat. Commun.">
        <title>Genomic analyses provide insights into spinach domestication and the genetic basis of agronomic traits.</title>
        <authorList>
            <person name="Cai X."/>
            <person name="Sun X."/>
            <person name="Xu C."/>
            <person name="Sun H."/>
            <person name="Wang X."/>
            <person name="Ge C."/>
            <person name="Zhang Z."/>
            <person name="Wang Q."/>
            <person name="Fei Z."/>
            <person name="Jiao C."/>
            <person name="Wang Q."/>
        </authorList>
    </citation>
    <scope>NUCLEOTIDE SEQUENCE [LARGE SCALE GENOMIC DNA]</scope>
    <source>
        <strain evidence="4">cv. Varoflay</strain>
    </source>
</reference>
<dbReference type="Pfam" id="PF14223">
    <property type="entry name" value="Retrotran_gag_2"/>
    <property type="match status" value="1"/>
</dbReference>
<reference evidence="5" key="2">
    <citation type="submission" date="2025-08" db="UniProtKB">
        <authorList>
            <consortium name="RefSeq"/>
        </authorList>
    </citation>
    <scope>IDENTIFICATION</scope>
    <source>
        <tissue evidence="5">Leaf</tissue>
    </source>
</reference>
<dbReference type="PROSITE" id="PS50158">
    <property type="entry name" value="ZF_CCHC"/>
    <property type="match status" value="1"/>
</dbReference>
<name>A0A9R0JG90_SPIOL</name>
<accession>A0A9R0JG90</accession>
<evidence type="ECO:0000256" key="1">
    <source>
        <dbReference type="PROSITE-ProRule" id="PRU00047"/>
    </source>
</evidence>
<keyword evidence="4" id="KW-1185">Reference proteome</keyword>
<dbReference type="GO" id="GO:0008270">
    <property type="term" value="F:zinc ion binding"/>
    <property type="evidence" value="ECO:0007669"/>
    <property type="project" value="UniProtKB-KW"/>
</dbReference>